<dbReference type="GO" id="GO:0005654">
    <property type="term" value="C:nucleoplasm"/>
    <property type="evidence" value="ECO:0007669"/>
    <property type="project" value="UniProtKB-ARBA"/>
</dbReference>
<feature type="region of interest" description="Disordered" evidence="7">
    <location>
        <begin position="1"/>
        <end position="67"/>
    </location>
</feature>
<feature type="compositionally biased region" description="Acidic residues" evidence="7">
    <location>
        <begin position="13"/>
        <end position="27"/>
    </location>
</feature>
<keyword evidence="6" id="KW-0175">Coiled coil</keyword>
<keyword evidence="4" id="KW-0804">Transcription</keyword>
<feature type="coiled-coil region" evidence="6">
    <location>
        <begin position="75"/>
        <end position="117"/>
    </location>
</feature>
<dbReference type="STRING" id="84645.A0A498NG51"/>
<dbReference type="PANTHER" id="PTHR21964">
    <property type="entry name" value="BREAST CANCER METASTASIS-SUPPRESSOR 1"/>
    <property type="match status" value="1"/>
</dbReference>
<comment type="subcellular location">
    <subcellularLocation>
        <location evidence="1">Nucleus</location>
    </subcellularLocation>
</comment>
<evidence type="ECO:0000256" key="1">
    <source>
        <dbReference type="ARBA" id="ARBA00004123"/>
    </source>
</evidence>
<comment type="caution">
    <text evidence="8">The sequence shown here is derived from an EMBL/GenBank/DDBJ whole genome shotgun (WGS) entry which is preliminary data.</text>
</comment>
<keyword evidence="3" id="KW-0805">Transcription regulation</keyword>
<evidence type="ECO:0000256" key="5">
    <source>
        <dbReference type="ARBA" id="ARBA00023242"/>
    </source>
</evidence>
<evidence type="ECO:0000256" key="6">
    <source>
        <dbReference type="SAM" id="Coils"/>
    </source>
</evidence>
<evidence type="ECO:0000256" key="3">
    <source>
        <dbReference type="ARBA" id="ARBA00023015"/>
    </source>
</evidence>
<keyword evidence="5" id="KW-0539">Nucleus</keyword>
<accession>A0A498NG51</accession>
<dbReference type="InterPro" id="IPR013907">
    <property type="entry name" value="Sds3"/>
</dbReference>
<evidence type="ECO:0000313" key="9">
    <source>
        <dbReference type="Proteomes" id="UP000290572"/>
    </source>
</evidence>
<evidence type="ECO:0000256" key="4">
    <source>
        <dbReference type="ARBA" id="ARBA00023163"/>
    </source>
</evidence>
<gene>
    <name evidence="8" type="ORF">ROHU_017478</name>
</gene>
<dbReference type="Pfam" id="PF08598">
    <property type="entry name" value="Sds3"/>
    <property type="match status" value="1"/>
</dbReference>
<dbReference type="GO" id="GO:0010468">
    <property type="term" value="P:regulation of gene expression"/>
    <property type="evidence" value="ECO:0007669"/>
    <property type="project" value="UniProtKB-ARBA"/>
</dbReference>
<dbReference type="AlphaFoldDB" id="A0A498NG51"/>
<evidence type="ECO:0000256" key="2">
    <source>
        <dbReference type="ARBA" id="ARBA00022491"/>
    </source>
</evidence>
<name>A0A498NG51_LABRO</name>
<evidence type="ECO:0000256" key="7">
    <source>
        <dbReference type="SAM" id="MobiDB-lite"/>
    </source>
</evidence>
<sequence>MASTLLSPMVDYYNDEEELDSVDEDEDRSFRGRDSEEDTEDASETDLAKHDEDDYVEIKEQPLSTTREQVERNYIKEKKAAVKEFDDKKVELKENLIAELEEKKKMIENEKLTMELTGASPSSPEHLPSTPVDTPSQRYEARIEEGKLYYDKRWYHKSQAIYLESKENTKISCVISSVGTNEVRVRFSPLIGAKQMTVLFKLMTCSEGE</sequence>
<keyword evidence="2" id="KW-0678">Repressor</keyword>
<proteinExistence type="predicted"/>
<feature type="compositionally biased region" description="Basic and acidic residues" evidence="7">
    <location>
        <begin position="46"/>
        <end position="60"/>
    </location>
</feature>
<dbReference type="Proteomes" id="UP000290572">
    <property type="component" value="Unassembled WGS sequence"/>
</dbReference>
<protein>
    <submittedName>
        <fullName evidence="8">Sin3 histone deacetylase corepressor complex component SDS3 isoform X1</fullName>
    </submittedName>
</protein>
<organism evidence="8 9">
    <name type="scientific">Labeo rohita</name>
    <name type="common">Indian major carp</name>
    <name type="synonym">Cyprinus rohita</name>
    <dbReference type="NCBI Taxonomy" id="84645"/>
    <lineage>
        <taxon>Eukaryota</taxon>
        <taxon>Metazoa</taxon>
        <taxon>Chordata</taxon>
        <taxon>Craniata</taxon>
        <taxon>Vertebrata</taxon>
        <taxon>Euteleostomi</taxon>
        <taxon>Actinopterygii</taxon>
        <taxon>Neopterygii</taxon>
        <taxon>Teleostei</taxon>
        <taxon>Ostariophysi</taxon>
        <taxon>Cypriniformes</taxon>
        <taxon>Cyprinidae</taxon>
        <taxon>Labeoninae</taxon>
        <taxon>Labeonini</taxon>
        <taxon>Labeo</taxon>
    </lineage>
</organism>
<dbReference type="EMBL" id="QBIY01011545">
    <property type="protein sequence ID" value="RXN30808.1"/>
    <property type="molecule type" value="Genomic_DNA"/>
</dbReference>
<feature type="compositionally biased region" description="Acidic residues" evidence="7">
    <location>
        <begin position="35"/>
        <end position="44"/>
    </location>
</feature>
<evidence type="ECO:0000313" key="8">
    <source>
        <dbReference type="EMBL" id="RXN30808.1"/>
    </source>
</evidence>
<keyword evidence="9" id="KW-1185">Reference proteome</keyword>
<reference evidence="8 9" key="1">
    <citation type="submission" date="2018-03" db="EMBL/GenBank/DDBJ databases">
        <title>Draft genome sequence of Rohu Carp (Labeo rohita).</title>
        <authorList>
            <person name="Das P."/>
            <person name="Kushwaha B."/>
            <person name="Joshi C.G."/>
            <person name="Kumar D."/>
            <person name="Nagpure N.S."/>
            <person name="Sahoo L."/>
            <person name="Das S.P."/>
            <person name="Bit A."/>
            <person name="Patnaik S."/>
            <person name="Meher P.K."/>
            <person name="Jayasankar P."/>
            <person name="Koringa P.G."/>
            <person name="Patel N.V."/>
            <person name="Hinsu A.T."/>
            <person name="Kumar R."/>
            <person name="Pandey M."/>
            <person name="Agarwal S."/>
            <person name="Srivastava S."/>
            <person name="Singh M."/>
            <person name="Iquebal M.A."/>
            <person name="Jaiswal S."/>
            <person name="Angadi U.B."/>
            <person name="Kumar N."/>
            <person name="Raza M."/>
            <person name="Shah T.M."/>
            <person name="Rai A."/>
            <person name="Jena J.K."/>
        </authorList>
    </citation>
    <scope>NUCLEOTIDE SEQUENCE [LARGE SCALE GENOMIC DNA]</scope>
    <source>
        <strain evidence="8">DASCIFA01</strain>
        <tissue evidence="8">Testis</tissue>
    </source>
</reference>